<dbReference type="PIRSF" id="PIRSF001586">
    <property type="entry name" value="FGAM_synth_I"/>
    <property type="match status" value="1"/>
</dbReference>
<evidence type="ECO:0000256" key="6">
    <source>
        <dbReference type="ARBA" id="ARBA00022840"/>
    </source>
</evidence>
<dbReference type="PROSITE" id="PS51273">
    <property type="entry name" value="GATASE_TYPE_1"/>
    <property type="match status" value="1"/>
</dbReference>
<reference evidence="9" key="1">
    <citation type="submission" date="2017-03" db="EMBL/GenBank/DDBJ databases">
        <title>Novel pathways for hydrocarbon cycling and metabolic interdependencies in hydrothermal sediment communities.</title>
        <authorList>
            <person name="Dombrowski N."/>
            <person name="Seitz K."/>
            <person name="Teske A."/>
            <person name="Baker B."/>
        </authorList>
    </citation>
    <scope>NUCLEOTIDE SEQUENCE [LARGE SCALE GENOMIC DNA]</scope>
</reference>
<keyword evidence="1" id="KW-0963">Cytoplasm</keyword>
<keyword evidence="3" id="KW-0547">Nucleotide-binding</keyword>
<evidence type="ECO:0000256" key="3">
    <source>
        <dbReference type="ARBA" id="ARBA00022741"/>
    </source>
</evidence>
<proteinExistence type="predicted"/>
<keyword evidence="7" id="KW-0315">Glutamine amidotransferase</keyword>
<name>A0A1W9S356_9BACT</name>
<dbReference type="SMART" id="SM01211">
    <property type="entry name" value="GATase_5"/>
    <property type="match status" value="1"/>
</dbReference>
<dbReference type="AlphaFoldDB" id="A0A1W9S356"/>
<dbReference type="GO" id="GO:0005524">
    <property type="term" value="F:ATP binding"/>
    <property type="evidence" value="ECO:0007669"/>
    <property type="project" value="UniProtKB-KW"/>
</dbReference>
<accession>A0A1W9S356</accession>
<dbReference type="PANTHER" id="PTHR47552:SF1">
    <property type="entry name" value="PHOSPHORIBOSYLFORMYLGLYCINAMIDINE SYNTHASE SUBUNIT PURQ"/>
    <property type="match status" value="1"/>
</dbReference>
<dbReference type="NCBIfam" id="TIGR01737">
    <property type="entry name" value="FGAM_synth_I"/>
    <property type="match status" value="1"/>
</dbReference>
<dbReference type="PANTHER" id="PTHR47552">
    <property type="entry name" value="PHOSPHORIBOSYLFORMYLGLYCINAMIDINE SYNTHASE SUBUNIT PURQ"/>
    <property type="match status" value="1"/>
</dbReference>
<keyword evidence="5" id="KW-0378">Hydrolase</keyword>
<dbReference type="InterPro" id="IPR029062">
    <property type="entry name" value="Class_I_gatase-like"/>
</dbReference>
<dbReference type="SUPFAM" id="SSF52317">
    <property type="entry name" value="Class I glutamine amidotransferase-like"/>
    <property type="match status" value="1"/>
</dbReference>
<organism evidence="8 9">
    <name type="scientific">Candidatus Coatesbacteria bacterium 4484_99</name>
    <dbReference type="NCBI Taxonomy" id="1970774"/>
    <lineage>
        <taxon>Bacteria</taxon>
        <taxon>Candidatus Coatesiibacteriota</taxon>
    </lineage>
</organism>
<evidence type="ECO:0000256" key="2">
    <source>
        <dbReference type="ARBA" id="ARBA00022598"/>
    </source>
</evidence>
<protein>
    <submittedName>
        <fullName evidence="8">Phosphoribosylformylglycinamidine synthase I</fullName>
    </submittedName>
</protein>
<keyword evidence="4" id="KW-0658">Purine biosynthesis</keyword>
<keyword evidence="2" id="KW-0436">Ligase</keyword>
<evidence type="ECO:0000256" key="4">
    <source>
        <dbReference type="ARBA" id="ARBA00022755"/>
    </source>
</evidence>
<gene>
    <name evidence="8" type="ORF">B6D57_00235</name>
</gene>
<dbReference type="GO" id="GO:0004642">
    <property type="term" value="F:phosphoribosylformylglycinamidine synthase activity"/>
    <property type="evidence" value="ECO:0007669"/>
    <property type="project" value="InterPro"/>
</dbReference>
<evidence type="ECO:0000313" key="9">
    <source>
        <dbReference type="Proteomes" id="UP000192611"/>
    </source>
</evidence>
<dbReference type="GO" id="GO:0016787">
    <property type="term" value="F:hydrolase activity"/>
    <property type="evidence" value="ECO:0007669"/>
    <property type="project" value="UniProtKB-KW"/>
</dbReference>
<dbReference type="Pfam" id="PF13507">
    <property type="entry name" value="GATase_5"/>
    <property type="match status" value="1"/>
</dbReference>
<dbReference type="Proteomes" id="UP000192611">
    <property type="component" value="Unassembled WGS sequence"/>
</dbReference>
<evidence type="ECO:0000256" key="7">
    <source>
        <dbReference type="ARBA" id="ARBA00022962"/>
    </source>
</evidence>
<comment type="caution">
    <text evidence="8">The sequence shown here is derived from an EMBL/GenBank/DDBJ whole genome shotgun (WGS) entry which is preliminary data.</text>
</comment>
<dbReference type="Gene3D" id="3.40.50.880">
    <property type="match status" value="1"/>
</dbReference>
<evidence type="ECO:0000256" key="1">
    <source>
        <dbReference type="ARBA" id="ARBA00022490"/>
    </source>
</evidence>
<keyword evidence="6" id="KW-0067">ATP-binding</keyword>
<dbReference type="EMBL" id="NATQ01000003">
    <property type="protein sequence ID" value="OQX91298.1"/>
    <property type="molecule type" value="Genomic_DNA"/>
</dbReference>
<sequence length="260" mass="28928">MAGRVAVIQFPGTNCEVETLRAVKHVGLEGDIVRWNEPEHKLRSYDGFIIPGGFAHQDRVRAGVIAAKDPVMAVLTEEAEKGKPIVGICNGCQVLTESGLIPGLEPGRVEMAMARNRMENRWGFYHRFVYIRRMPETPDCAISVSIGDNDIIALPIAHSEGRFATTDEKLLKAIEERQLPCFIYTDRKGNTAVKFPDNPNGAMFNLASLSNRAGNVVGIMPHPERAIFRWNLAPIDTKTPNIHSGYNIFKSLKQYIEKVS</sequence>
<evidence type="ECO:0000256" key="5">
    <source>
        <dbReference type="ARBA" id="ARBA00022801"/>
    </source>
</evidence>
<dbReference type="GO" id="GO:0006189">
    <property type="term" value="P:'de novo' IMP biosynthetic process"/>
    <property type="evidence" value="ECO:0007669"/>
    <property type="project" value="InterPro"/>
</dbReference>
<evidence type="ECO:0000313" key="8">
    <source>
        <dbReference type="EMBL" id="OQX91298.1"/>
    </source>
</evidence>
<dbReference type="InterPro" id="IPR010075">
    <property type="entry name" value="PRibForGlyAmidine_synth_PurQ"/>
</dbReference>